<accession>A0A671KIL6</accession>
<reference evidence="1" key="1">
    <citation type="submission" date="2025-08" db="UniProtKB">
        <authorList>
            <consortium name="Ensembl"/>
        </authorList>
    </citation>
    <scope>IDENTIFICATION</scope>
</reference>
<name>A0A671KIL6_9TELE</name>
<dbReference type="Ensembl" id="ENSSANT00000007593.1">
    <property type="protein sequence ID" value="ENSSANP00000007053.1"/>
    <property type="gene ID" value="ENSSANG00000004030.1"/>
</dbReference>
<protein>
    <submittedName>
        <fullName evidence="1">Uncharacterized protein</fullName>
    </submittedName>
</protein>
<keyword evidence="2" id="KW-1185">Reference proteome</keyword>
<sequence>MWIIQILFYFYFIYNKRTEAHGEFAVMLSPWFLCRNEDLKEMLESNKESLKLEAMKRIVGVCHSERQ</sequence>
<dbReference type="Proteomes" id="UP000472260">
    <property type="component" value="Unassembled WGS sequence"/>
</dbReference>
<proteinExistence type="predicted"/>
<reference evidence="1" key="2">
    <citation type="submission" date="2025-09" db="UniProtKB">
        <authorList>
            <consortium name="Ensembl"/>
        </authorList>
    </citation>
    <scope>IDENTIFICATION</scope>
</reference>
<evidence type="ECO:0000313" key="2">
    <source>
        <dbReference type="Proteomes" id="UP000472260"/>
    </source>
</evidence>
<organism evidence="1 2">
    <name type="scientific">Sinocyclocheilus anshuiensis</name>
    <dbReference type="NCBI Taxonomy" id="1608454"/>
    <lineage>
        <taxon>Eukaryota</taxon>
        <taxon>Metazoa</taxon>
        <taxon>Chordata</taxon>
        <taxon>Craniata</taxon>
        <taxon>Vertebrata</taxon>
        <taxon>Euteleostomi</taxon>
        <taxon>Actinopterygii</taxon>
        <taxon>Neopterygii</taxon>
        <taxon>Teleostei</taxon>
        <taxon>Ostariophysi</taxon>
        <taxon>Cypriniformes</taxon>
        <taxon>Cyprinidae</taxon>
        <taxon>Cyprininae</taxon>
        <taxon>Sinocyclocheilus</taxon>
    </lineage>
</organism>
<evidence type="ECO:0000313" key="1">
    <source>
        <dbReference type="Ensembl" id="ENSSANP00000007053.1"/>
    </source>
</evidence>
<dbReference type="AlphaFoldDB" id="A0A671KIL6"/>